<dbReference type="Gene3D" id="2.60.120.260">
    <property type="entry name" value="Galactose-binding domain-like"/>
    <property type="match status" value="1"/>
</dbReference>
<organism evidence="3 4">
    <name type="scientific">Acetobacter sicerae</name>
    <dbReference type="NCBI Taxonomy" id="85325"/>
    <lineage>
        <taxon>Bacteria</taxon>
        <taxon>Pseudomonadati</taxon>
        <taxon>Pseudomonadota</taxon>
        <taxon>Alphaproteobacteria</taxon>
        <taxon>Acetobacterales</taxon>
        <taxon>Acetobacteraceae</taxon>
        <taxon>Acetobacter</taxon>
    </lineage>
</organism>
<evidence type="ECO:0000313" key="4">
    <source>
        <dbReference type="Proteomes" id="UP001521074"/>
    </source>
</evidence>
<dbReference type="InterPro" id="IPR008979">
    <property type="entry name" value="Galactose-bd-like_sf"/>
</dbReference>
<dbReference type="PROSITE" id="PS50022">
    <property type="entry name" value="FA58C_3"/>
    <property type="match status" value="1"/>
</dbReference>
<dbReference type="RefSeq" id="WP_232878652.1">
    <property type="nucleotide sequence ID" value="NZ_JAJSOJ010000050.1"/>
</dbReference>
<dbReference type="InterPro" id="IPR051941">
    <property type="entry name" value="BG_Antigen-Binding_Lectin"/>
</dbReference>
<feature type="non-terminal residue" evidence="3">
    <location>
        <position position="1"/>
    </location>
</feature>
<dbReference type="PANTHER" id="PTHR45713:SF6">
    <property type="entry name" value="F5_8 TYPE C DOMAIN-CONTAINING PROTEIN"/>
    <property type="match status" value="1"/>
</dbReference>
<dbReference type="SUPFAM" id="SSF49785">
    <property type="entry name" value="Galactose-binding domain-like"/>
    <property type="match status" value="1"/>
</dbReference>
<dbReference type="InterPro" id="IPR000421">
    <property type="entry name" value="FA58C"/>
</dbReference>
<keyword evidence="4" id="KW-1185">Reference proteome</keyword>
<feature type="region of interest" description="Disordered" evidence="1">
    <location>
        <begin position="209"/>
        <end position="238"/>
    </location>
</feature>
<proteinExistence type="predicted"/>
<evidence type="ECO:0000259" key="2">
    <source>
        <dbReference type="PROSITE" id="PS50022"/>
    </source>
</evidence>
<accession>A0ABS8VV76</accession>
<feature type="domain" description="F5/8 type C" evidence="2">
    <location>
        <begin position="190"/>
        <end position="337"/>
    </location>
</feature>
<protein>
    <submittedName>
        <fullName evidence="3">Discoidin domain-containing protein</fullName>
    </submittedName>
</protein>
<dbReference type="PANTHER" id="PTHR45713">
    <property type="entry name" value="FTP DOMAIN-CONTAINING PROTEIN"/>
    <property type="match status" value="1"/>
</dbReference>
<evidence type="ECO:0000313" key="3">
    <source>
        <dbReference type="EMBL" id="MCE0744893.1"/>
    </source>
</evidence>
<reference evidence="3 4" key="1">
    <citation type="submission" date="2021-12" db="EMBL/GenBank/DDBJ databases">
        <title>Genome sequence of Acetobacter sicerae DmPark20a_162.</title>
        <authorList>
            <person name="Chaston J.M."/>
        </authorList>
    </citation>
    <scope>NUCLEOTIDE SEQUENCE [LARGE SCALE GENOMIC DNA]</scope>
    <source>
        <strain evidence="3 4">DmPark20a_162</strain>
    </source>
</reference>
<name>A0ABS8VV76_9PROT</name>
<dbReference type="Proteomes" id="UP001521074">
    <property type="component" value="Unassembled WGS sequence"/>
</dbReference>
<sequence length="341" mass="39626">FLEIFPSNMYALYINWCSFGSNGHKTRPVGSVLLNYTKREKTVTPFTKVLIKSKTFPYKEFFENNNHPIQHDYTGLNKNLICRNTLGEDMAGYYDNFPWSAWGMLNDGDRKFRILDVAFIAHFNIKSDEDFDLRVKRGLHGDYAAEKMWGDKSEEERSDFHLLTNAVEDYGLHDYWHKYLSDKAWKTSPFPASQWPLISTNCKTLQSSSAHPWGAEADSQNLINRRPNGRSQAHTEKEEQPWWQIDLGSVNCIQEIRIFNRLDVALERMCHFSLFSSLDGENWNEFYHHNSPEIFGGIDGTPFIWLSDAGVKARFMRVVVNGEPDYLNLDQVEVYGFPDFS</sequence>
<evidence type="ECO:0000256" key="1">
    <source>
        <dbReference type="SAM" id="MobiDB-lite"/>
    </source>
</evidence>
<dbReference type="EMBL" id="JAJSOJ010000050">
    <property type="protein sequence ID" value="MCE0744893.1"/>
    <property type="molecule type" value="Genomic_DNA"/>
</dbReference>
<gene>
    <name evidence="3" type="ORF">LWC05_13495</name>
</gene>
<dbReference type="Pfam" id="PF00754">
    <property type="entry name" value="F5_F8_type_C"/>
    <property type="match status" value="1"/>
</dbReference>
<comment type="caution">
    <text evidence="3">The sequence shown here is derived from an EMBL/GenBank/DDBJ whole genome shotgun (WGS) entry which is preliminary data.</text>
</comment>